<organism evidence="1">
    <name type="scientific">Phaeodactylum tricornutum</name>
    <name type="common">Diatom</name>
    <dbReference type="NCBI Taxonomy" id="2850"/>
    <lineage>
        <taxon>Eukaryota</taxon>
        <taxon>Sar</taxon>
        <taxon>Stramenopiles</taxon>
        <taxon>Ochrophyta</taxon>
        <taxon>Bacillariophyta</taxon>
        <taxon>Bacillariophyceae</taxon>
        <taxon>Bacillariophycidae</taxon>
        <taxon>Naviculales</taxon>
        <taxon>Phaeodactylaceae</taxon>
        <taxon>Phaeodactylum</taxon>
    </lineage>
</organism>
<evidence type="ECO:0008006" key="2">
    <source>
        <dbReference type="Google" id="ProtNLM"/>
    </source>
</evidence>
<dbReference type="Gene3D" id="3.80.10.10">
    <property type="entry name" value="Ribonuclease Inhibitor"/>
    <property type="match status" value="1"/>
</dbReference>
<dbReference type="SUPFAM" id="SSF52047">
    <property type="entry name" value="RNI-like"/>
    <property type="match status" value="1"/>
</dbReference>
<reference evidence="1" key="1">
    <citation type="submission" date="2022-02" db="EMBL/GenBank/DDBJ databases">
        <authorList>
            <person name="Giguere J D."/>
        </authorList>
    </citation>
    <scope>NUCLEOTIDE SEQUENCE</scope>
    <source>
        <strain evidence="1">CCAP 1055/1</strain>
    </source>
</reference>
<sequence length="444" mass="49326">MECTTSGIDDTLLRSRNSTLDLWLDCNALEGVNFADALPFLLALRQNTHVTDVNLAIVRSPHAAETILAVSQIPNLQSLKVSSIFDCSGDFGLSLPTLTQALGQARRLEALSLDWIGILGDADNNTLREQHTALERTLESHPRLCEIVLTNFYFPSQTSPNDWIQADRFVRVILALPNLTTLRMDAVTRFYGRPLLTSTTIKLLFSHDCLQTILLKNICVWSTRCDPQVSKALRRNERLLELSLTSCYLASHGSVLAGLDENRSVRDLDVSDSSLLLEALSLGRALGMNRGLQKLTLCRSRLDVNPATHHDYALALLQALANHPTVKQFRMSILYDCTLLAERPSFQSVEEVLQTALRVLESNHVLQELCLDGMCQDEPFWALSEAIRLRLGLNKAGFWGLSQTTSKASEWADALGAVRYDVGCLYHVLRDNPLLVATTAVSVK</sequence>
<accession>A0A8J9X5V4</accession>
<proteinExistence type="predicted"/>
<dbReference type="AlphaFoldDB" id="A0A8J9X5V4"/>
<dbReference type="EMBL" id="OU594965">
    <property type="protein sequence ID" value="CAG9286860.1"/>
    <property type="molecule type" value="Genomic_DNA"/>
</dbReference>
<dbReference type="Proteomes" id="UP000836788">
    <property type="component" value="Chromosome 24"/>
</dbReference>
<gene>
    <name evidence="1" type="ORF">PTTT1_LOCUS33692</name>
</gene>
<name>A0A8J9X5V4_PHATR</name>
<evidence type="ECO:0000313" key="1">
    <source>
        <dbReference type="EMBL" id="CAG9286860.1"/>
    </source>
</evidence>
<dbReference type="InterPro" id="IPR032675">
    <property type="entry name" value="LRR_dom_sf"/>
</dbReference>
<protein>
    <recommendedName>
        <fullName evidence="2">RNI-like protein</fullName>
    </recommendedName>
</protein>